<dbReference type="Proteomes" id="UP000499080">
    <property type="component" value="Unassembled WGS sequence"/>
</dbReference>
<sequence>MPGAKSARLTNKENETPRVYEEKRKAAQKLRIAEAI</sequence>
<gene>
    <name evidence="1" type="ORF">AVEN_153314_1</name>
</gene>
<evidence type="ECO:0000313" key="1">
    <source>
        <dbReference type="EMBL" id="GBN80145.1"/>
    </source>
</evidence>
<name>A0A4Y2RYS6_ARAVE</name>
<protein>
    <submittedName>
        <fullName evidence="1">Uncharacterized protein</fullName>
    </submittedName>
</protein>
<reference evidence="1 2" key="1">
    <citation type="journal article" date="2019" name="Sci. Rep.">
        <title>Orb-weaving spider Araneus ventricosus genome elucidates the spidroin gene catalogue.</title>
        <authorList>
            <person name="Kono N."/>
            <person name="Nakamura H."/>
            <person name="Ohtoshi R."/>
            <person name="Moran D.A.P."/>
            <person name="Shinohara A."/>
            <person name="Yoshida Y."/>
            <person name="Fujiwara M."/>
            <person name="Mori M."/>
            <person name="Tomita M."/>
            <person name="Arakawa K."/>
        </authorList>
    </citation>
    <scope>NUCLEOTIDE SEQUENCE [LARGE SCALE GENOMIC DNA]</scope>
</reference>
<evidence type="ECO:0000313" key="2">
    <source>
        <dbReference type="Proteomes" id="UP000499080"/>
    </source>
</evidence>
<keyword evidence="2" id="KW-1185">Reference proteome</keyword>
<accession>A0A4Y2RYS6</accession>
<proteinExistence type="predicted"/>
<dbReference type="AlphaFoldDB" id="A0A4Y2RYS6"/>
<feature type="non-terminal residue" evidence="1">
    <location>
        <position position="36"/>
    </location>
</feature>
<dbReference type="EMBL" id="BGPR01018787">
    <property type="protein sequence ID" value="GBN80145.1"/>
    <property type="molecule type" value="Genomic_DNA"/>
</dbReference>
<organism evidence="1 2">
    <name type="scientific">Araneus ventricosus</name>
    <name type="common">Orbweaver spider</name>
    <name type="synonym">Epeira ventricosa</name>
    <dbReference type="NCBI Taxonomy" id="182803"/>
    <lineage>
        <taxon>Eukaryota</taxon>
        <taxon>Metazoa</taxon>
        <taxon>Ecdysozoa</taxon>
        <taxon>Arthropoda</taxon>
        <taxon>Chelicerata</taxon>
        <taxon>Arachnida</taxon>
        <taxon>Araneae</taxon>
        <taxon>Araneomorphae</taxon>
        <taxon>Entelegynae</taxon>
        <taxon>Araneoidea</taxon>
        <taxon>Araneidae</taxon>
        <taxon>Araneus</taxon>
    </lineage>
</organism>
<comment type="caution">
    <text evidence="1">The sequence shown here is derived from an EMBL/GenBank/DDBJ whole genome shotgun (WGS) entry which is preliminary data.</text>
</comment>